<sequence>MFKPATCALFMVCATVGGVHASPMNQQEISSQVIGKPLGFKGSSSGDIIYRNDGTVSKVSGASGALSGTWRFHGNKICEQFGSQPGVETMPICFTMIRVRPGTFFTSNQIRLWRK</sequence>
<gene>
    <name evidence="2" type="ORF">JM93_03417</name>
</gene>
<evidence type="ECO:0000313" key="3">
    <source>
        <dbReference type="Proteomes" id="UP000320593"/>
    </source>
</evidence>
<evidence type="ECO:0000313" key="2">
    <source>
        <dbReference type="EMBL" id="TWI82902.1"/>
    </source>
</evidence>
<keyword evidence="1" id="KW-0732">Signal</keyword>
<reference evidence="2 3" key="1">
    <citation type="submission" date="2019-07" db="EMBL/GenBank/DDBJ databases">
        <title>Genomic Encyclopedia of Archaeal and Bacterial Type Strains, Phase II (KMG-II): from individual species to whole genera.</title>
        <authorList>
            <person name="Goeker M."/>
        </authorList>
    </citation>
    <scope>NUCLEOTIDE SEQUENCE [LARGE SCALE GENOMIC DNA]</scope>
    <source>
        <strain evidence="2 3">ATCC BAA-252</strain>
    </source>
</reference>
<dbReference type="Proteomes" id="UP000320593">
    <property type="component" value="Unassembled WGS sequence"/>
</dbReference>
<comment type="caution">
    <text evidence="2">The sequence shown here is derived from an EMBL/GenBank/DDBJ whole genome shotgun (WGS) entry which is preliminary data.</text>
</comment>
<proteinExistence type="predicted"/>
<dbReference type="EMBL" id="VLLF01000008">
    <property type="protein sequence ID" value="TWI82902.1"/>
    <property type="molecule type" value="Genomic_DNA"/>
</dbReference>
<protein>
    <submittedName>
        <fullName evidence="2">Uncharacterized protein</fullName>
    </submittedName>
</protein>
<dbReference type="AlphaFoldDB" id="A0A562SNS4"/>
<keyword evidence="3" id="KW-1185">Reference proteome</keyword>
<evidence type="ECO:0000256" key="1">
    <source>
        <dbReference type="SAM" id="SignalP"/>
    </source>
</evidence>
<name>A0A562SNS4_9HYPH</name>
<organism evidence="2 3">
    <name type="scientific">Roseibium hamelinense</name>
    <dbReference type="NCBI Taxonomy" id="150831"/>
    <lineage>
        <taxon>Bacteria</taxon>
        <taxon>Pseudomonadati</taxon>
        <taxon>Pseudomonadota</taxon>
        <taxon>Alphaproteobacteria</taxon>
        <taxon>Hyphomicrobiales</taxon>
        <taxon>Stappiaceae</taxon>
        <taxon>Roseibium</taxon>
    </lineage>
</organism>
<accession>A0A562SNS4</accession>
<feature type="chain" id="PRO_5022113288" evidence="1">
    <location>
        <begin position="22"/>
        <end position="115"/>
    </location>
</feature>
<feature type="signal peptide" evidence="1">
    <location>
        <begin position="1"/>
        <end position="21"/>
    </location>
</feature>